<dbReference type="PRINTS" id="PR00176">
    <property type="entry name" value="NANEUSMPORT"/>
</dbReference>
<keyword evidence="5 6" id="KW-0472">Membrane</keyword>
<evidence type="ECO:0000256" key="2">
    <source>
        <dbReference type="ARBA" id="ARBA00022448"/>
    </source>
</evidence>
<evidence type="ECO:0000256" key="6">
    <source>
        <dbReference type="SAM" id="Phobius"/>
    </source>
</evidence>
<evidence type="ECO:0000256" key="5">
    <source>
        <dbReference type="ARBA" id="ARBA00023136"/>
    </source>
</evidence>
<dbReference type="Pfam" id="PF00209">
    <property type="entry name" value="SNF"/>
    <property type="match status" value="2"/>
</dbReference>
<evidence type="ECO:0000256" key="4">
    <source>
        <dbReference type="ARBA" id="ARBA00022989"/>
    </source>
</evidence>
<feature type="transmembrane region" description="Helical" evidence="6">
    <location>
        <begin position="36"/>
        <end position="56"/>
    </location>
</feature>
<feature type="transmembrane region" description="Helical" evidence="6">
    <location>
        <begin position="292"/>
        <end position="322"/>
    </location>
</feature>
<keyword evidence="2" id="KW-0813">Transport</keyword>
<comment type="subcellular location">
    <subcellularLocation>
        <location evidence="1">Membrane</location>
        <topology evidence="1">Multi-pass membrane protein</topology>
    </subcellularLocation>
</comment>
<sequence>MDKFSKIGYILAVAGSAVGLGNAWKFPYMVGQNGGSAFILLYLGICFIVGVPIFLAEMSIGKLSESDAPTGFAKLAHTNKKLWSYVGMIGMLSAYLISSFYIVIIGWILYYVILSFGILPSDIEASKGLFLGFIGGKENVIAQIACFLAIFTLCMFILSRGVKSGIEKLNVWMMPSLFVLLLIMLAYSVTMNGFSDSAKFLLVPDFSKIDFKVLLDAMGLAFWTLSIGLAVIITYSASINDKTNLASSALSVLFINILLGMMIGLIIFTFIFEFGATPAQGPGLVFISLPTLFAKLGVLGNVLAVAFFIALAFAGITSAVSIIEPFTFYLVRHFNISRTKSLAFLGSGILLLGVLSLLSNVGGMGLDKKIFLDKNFFDVMDFITGNIMMPLAGIGVAIFVGFVMKRKTLEELFLNYMNRPVFEVWYFLIKFITPLCVFAIMINTLFFT</sequence>
<keyword evidence="8" id="KW-1185">Reference proteome</keyword>
<protein>
    <submittedName>
        <fullName evidence="7">Na+-dependent transporter, SNF family</fullName>
    </submittedName>
</protein>
<evidence type="ECO:0000256" key="1">
    <source>
        <dbReference type="ARBA" id="ARBA00004141"/>
    </source>
</evidence>
<feature type="transmembrane region" description="Helical" evidence="6">
    <location>
        <begin position="424"/>
        <end position="447"/>
    </location>
</feature>
<dbReference type="GO" id="GO:0016020">
    <property type="term" value="C:membrane"/>
    <property type="evidence" value="ECO:0007669"/>
    <property type="project" value="UniProtKB-SubCell"/>
</dbReference>
<gene>
    <name evidence="7" type="ORF">CPIN18021_0893</name>
</gene>
<feature type="transmembrane region" description="Helical" evidence="6">
    <location>
        <begin position="7"/>
        <end position="24"/>
    </location>
</feature>
<dbReference type="InterPro" id="IPR047218">
    <property type="entry name" value="YocR/YhdH-like"/>
</dbReference>
<evidence type="ECO:0000256" key="3">
    <source>
        <dbReference type="ARBA" id="ARBA00022692"/>
    </source>
</evidence>
<feature type="transmembrane region" description="Helical" evidence="6">
    <location>
        <begin position="342"/>
        <end position="362"/>
    </location>
</feature>
<feature type="transmembrane region" description="Helical" evidence="6">
    <location>
        <begin position="140"/>
        <end position="159"/>
    </location>
</feature>
<accession>A0A1S6U7Q2</accession>
<evidence type="ECO:0000313" key="8">
    <source>
        <dbReference type="Proteomes" id="UP000190868"/>
    </source>
</evidence>
<feature type="transmembrane region" description="Helical" evidence="6">
    <location>
        <begin position="249"/>
        <end position="272"/>
    </location>
</feature>
<feature type="transmembrane region" description="Helical" evidence="6">
    <location>
        <begin position="82"/>
        <end position="113"/>
    </location>
</feature>
<dbReference type="PANTHER" id="PTHR42948">
    <property type="entry name" value="TRANSPORTER"/>
    <property type="match status" value="1"/>
</dbReference>
<dbReference type="AlphaFoldDB" id="A0A1S6U7Q2"/>
<proteinExistence type="predicted"/>
<dbReference type="NCBIfam" id="NF037979">
    <property type="entry name" value="Na_transp"/>
    <property type="match status" value="1"/>
</dbReference>
<organism evidence="7 8">
    <name type="scientific">Campylobacter pinnipediorum subsp. caledonicus</name>
    <dbReference type="NCBI Taxonomy" id="1874362"/>
    <lineage>
        <taxon>Bacteria</taxon>
        <taxon>Pseudomonadati</taxon>
        <taxon>Campylobacterota</taxon>
        <taxon>Epsilonproteobacteria</taxon>
        <taxon>Campylobacterales</taxon>
        <taxon>Campylobacteraceae</taxon>
        <taxon>Campylobacter</taxon>
    </lineage>
</organism>
<dbReference type="SUPFAM" id="SSF161070">
    <property type="entry name" value="SNF-like"/>
    <property type="match status" value="1"/>
</dbReference>
<reference evidence="8" key="1">
    <citation type="submission" date="2016-09" db="EMBL/GenBank/DDBJ databases">
        <title>Comparative genomics of the Campylobacter concisus group.</title>
        <authorList>
            <person name="Miller W.G."/>
            <person name="Yee E."/>
            <person name="Chapman M.H."/>
            <person name="Huynh S."/>
            <person name="Bono J.L."/>
            <person name="On S.L.W."/>
            <person name="StLeger J."/>
            <person name="Foster G."/>
            <person name="Parker C.T."/>
        </authorList>
    </citation>
    <scope>NUCLEOTIDE SEQUENCE [LARGE SCALE GENOMIC DNA]</scope>
    <source>
        <strain evidence="8">RM18021</strain>
    </source>
</reference>
<dbReference type="InterPro" id="IPR037272">
    <property type="entry name" value="SNS_sf"/>
</dbReference>
<dbReference type="Proteomes" id="UP000190868">
    <property type="component" value="Chromosome"/>
</dbReference>
<dbReference type="PANTHER" id="PTHR42948:SF1">
    <property type="entry name" value="TRANSPORTER"/>
    <property type="match status" value="1"/>
</dbReference>
<keyword evidence="3 6" id="KW-0812">Transmembrane</keyword>
<dbReference type="CDD" id="cd10336">
    <property type="entry name" value="SLC6sbd_Tyt1-Like"/>
    <property type="match status" value="1"/>
</dbReference>
<dbReference type="PROSITE" id="PS50267">
    <property type="entry name" value="NA_NEUROTRAN_SYMP_3"/>
    <property type="match status" value="1"/>
</dbReference>
<feature type="transmembrane region" description="Helical" evidence="6">
    <location>
        <begin position="214"/>
        <end position="237"/>
    </location>
</feature>
<name>A0A1S6U7Q2_9BACT</name>
<dbReference type="EMBL" id="CP017258">
    <property type="protein sequence ID" value="AQW87702.1"/>
    <property type="molecule type" value="Genomic_DNA"/>
</dbReference>
<feature type="transmembrane region" description="Helical" evidence="6">
    <location>
        <begin position="382"/>
        <end position="403"/>
    </location>
</feature>
<evidence type="ECO:0000313" key="7">
    <source>
        <dbReference type="EMBL" id="AQW87702.1"/>
    </source>
</evidence>
<feature type="transmembrane region" description="Helical" evidence="6">
    <location>
        <begin position="171"/>
        <end position="194"/>
    </location>
</feature>
<keyword evidence="4 6" id="KW-1133">Transmembrane helix</keyword>
<dbReference type="InterPro" id="IPR000175">
    <property type="entry name" value="Na/ntran_symport"/>
</dbReference>
<dbReference type="RefSeq" id="WP_078424510.1">
    <property type="nucleotide sequence ID" value="NZ_CP017258.1"/>
</dbReference>